<reference evidence="2 3" key="1">
    <citation type="submission" date="2016-11" db="EMBL/GenBank/DDBJ databases">
        <authorList>
            <person name="Jaros S."/>
            <person name="Januszkiewicz K."/>
            <person name="Wedrychowicz H."/>
        </authorList>
    </citation>
    <scope>NUCLEOTIDE SEQUENCE [LARGE SCALE GENOMIC DNA]</scope>
    <source>
        <strain evidence="2 3">DSM 15480</strain>
    </source>
</reference>
<dbReference type="InterPro" id="IPR029039">
    <property type="entry name" value="Flavoprotein-like_sf"/>
</dbReference>
<protein>
    <submittedName>
        <fullName evidence="2">Flavodoxin</fullName>
    </submittedName>
</protein>
<dbReference type="EMBL" id="FQZY01000055">
    <property type="protein sequence ID" value="SHK51817.1"/>
    <property type="molecule type" value="Genomic_DNA"/>
</dbReference>
<sequence length="172" mass="19367">MKELILYYSRAAENYFGGSLKYIEKGNTEVVAEKLAALTGGTLFHVEPVTPYSDDYNTCIDQAKKDLRSNARPAVKEMPDNTEQYDLITVMYPNYWGTMPMHMFTVLEQIDFKGKTVRAICTHEGSGMGRSESDLKKICSSAEFKKGLAIQGSSVSRCDETLEKWNESISTY</sequence>
<dbReference type="RefSeq" id="WP_073112130.1">
    <property type="nucleotide sequence ID" value="NZ_FQZY01000055.1"/>
</dbReference>
<proteinExistence type="predicted"/>
<dbReference type="Pfam" id="PF12682">
    <property type="entry name" value="Flavodoxin_4"/>
    <property type="match status" value="1"/>
</dbReference>
<dbReference type="InterPro" id="IPR008254">
    <property type="entry name" value="Flavodoxin/NO_synth"/>
</dbReference>
<gene>
    <name evidence="2" type="ORF">SAMN02745243_03123</name>
</gene>
<dbReference type="PANTHER" id="PTHR39201:SF1">
    <property type="entry name" value="FLAVODOXIN-LIKE DOMAIN-CONTAINING PROTEIN"/>
    <property type="match status" value="1"/>
</dbReference>
<dbReference type="SUPFAM" id="SSF52218">
    <property type="entry name" value="Flavoproteins"/>
    <property type="match status" value="1"/>
</dbReference>
<name>A0A1M6T4E6_9FIRM</name>
<dbReference type="AlphaFoldDB" id="A0A1M6T4E6"/>
<evidence type="ECO:0000313" key="2">
    <source>
        <dbReference type="EMBL" id="SHK51817.1"/>
    </source>
</evidence>
<organism evidence="2 3">
    <name type="scientific">Hespellia stercorisuis DSM 15480</name>
    <dbReference type="NCBI Taxonomy" id="1121950"/>
    <lineage>
        <taxon>Bacteria</taxon>
        <taxon>Bacillati</taxon>
        <taxon>Bacillota</taxon>
        <taxon>Clostridia</taxon>
        <taxon>Lachnospirales</taxon>
        <taxon>Lachnospiraceae</taxon>
        <taxon>Hespellia</taxon>
    </lineage>
</organism>
<dbReference type="PANTHER" id="PTHR39201">
    <property type="entry name" value="EXPORTED PROTEIN-RELATED"/>
    <property type="match status" value="1"/>
</dbReference>
<dbReference type="STRING" id="1121950.SAMN02745243_03123"/>
<dbReference type="Proteomes" id="UP000184301">
    <property type="component" value="Unassembled WGS sequence"/>
</dbReference>
<keyword evidence="3" id="KW-1185">Reference proteome</keyword>
<dbReference type="OrthoDB" id="9806505at2"/>
<evidence type="ECO:0000259" key="1">
    <source>
        <dbReference type="Pfam" id="PF12682"/>
    </source>
</evidence>
<accession>A0A1M6T4E6</accession>
<dbReference type="GO" id="GO:0010181">
    <property type="term" value="F:FMN binding"/>
    <property type="evidence" value="ECO:0007669"/>
    <property type="project" value="InterPro"/>
</dbReference>
<feature type="domain" description="Flavodoxin-like" evidence="1">
    <location>
        <begin position="25"/>
        <end position="168"/>
    </location>
</feature>
<evidence type="ECO:0000313" key="3">
    <source>
        <dbReference type="Proteomes" id="UP000184301"/>
    </source>
</evidence>
<dbReference type="Gene3D" id="3.40.50.360">
    <property type="match status" value="1"/>
</dbReference>
<dbReference type="GO" id="GO:0016651">
    <property type="term" value="F:oxidoreductase activity, acting on NAD(P)H"/>
    <property type="evidence" value="ECO:0007669"/>
    <property type="project" value="UniProtKB-ARBA"/>
</dbReference>